<dbReference type="EMBL" id="JBBWWR010000007">
    <property type="protein sequence ID" value="KAK8964246.1"/>
    <property type="molecule type" value="Genomic_DNA"/>
</dbReference>
<comment type="caution">
    <text evidence="1">The sequence shown here is derived from an EMBL/GenBank/DDBJ whole genome shotgun (WGS) entry which is preliminary data.</text>
</comment>
<evidence type="ECO:0000313" key="2">
    <source>
        <dbReference type="Proteomes" id="UP001412067"/>
    </source>
</evidence>
<organism evidence="1 2">
    <name type="scientific">Platanthera guangdongensis</name>
    <dbReference type="NCBI Taxonomy" id="2320717"/>
    <lineage>
        <taxon>Eukaryota</taxon>
        <taxon>Viridiplantae</taxon>
        <taxon>Streptophyta</taxon>
        <taxon>Embryophyta</taxon>
        <taxon>Tracheophyta</taxon>
        <taxon>Spermatophyta</taxon>
        <taxon>Magnoliopsida</taxon>
        <taxon>Liliopsida</taxon>
        <taxon>Asparagales</taxon>
        <taxon>Orchidaceae</taxon>
        <taxon>Orchidoideae</taxon>
        <taxon>Orchideae</taxon>
        <taxon>Orchidinae</taxon>
        <taxon>Platanthera</taxon>
    </lineage>
</organism>
<gene>
    <name evidence="1" type="primary">ORG3</name>
    <name evidence="1" type="ORF">KSP40_PGU011016</name>
</gene>
<protein>
    <submittedName>
        <fullName evidence="1">Transcription factor ORG3</fullName>
    </submittedName>
</protein>
<sequence length="94" mass="10687">MAEIFAAAGLLREGVMDSLRREGRKLCITSTVSRVLKYIPELQRQVKQLQRKKEEILSKVPFITAAGKIIATYAISALYLSEKKIRVQICMIFD</sequence>
<accession>A0ABR2MJK2</accession>
<evidence type="ECO:0000313" key="1">
    <source>
        <dbReference type="EMBL" id="KAK8964246.1"/>
    </source>
</evidence>
<reference evidence="1 2" key="1">
    <citation type="journal article" date="2022" name="Nat. Plants">
        <title>Genomes of leafy and leafless Platanthera orchids illuminate the evolution of mycoheterotrophy.</title>
        <authorList>
            <person name="Li M.H."/>
            <person name="Liu K.W."/>
            <person name="Li Z."/>
            <person name="Lu H.C."/>
            <person name="Ye Q.L."/>
            <person name="Zhang D."/>
            <person name="Wang J.Y."/>
            <person name="Li Y.F."/>
            <person name="Zhong Z.M."/>
            <person name="Liu X."/>
            <person name="Yu X."/>
            <person name="Liu D.K."/>
            <person name="Tu X.D."/>
            <person name="Liu B."/>
            <person name="Hao Y."/>
            <person name="Liao X.Y."/>
            <person name="Jiang Y.T."/>
            <person name="Sun W.H."/>
            <person name="Chen J."/>
            <person name="Chen Y.Q."/>
            <person name="Ai Y."/>
            <person name="Zhai J.W."/>
            <person name="Wu S.S."/>
            <person name="Zhou Z."/>
            <person name="Hsiao Y.Y."/>
            <person name="Wu W.L."/>
            <person name="Chen Y.Y."/>
            <person name="Lin Y.F."/>
            <person name="Hsu J.L."/>
            <person name="Li C.Y."/>
            <person name="Wang Z.W."/>
            <person name="Zhao X."/>
            <person name="Zhong W.Y."/>
            <person name="Ma X.K."/>
            <person name="Ma L."/>
            <person name="Huang J."/>
            <person name="Chen G.Z."/>
            <person name="Huang M.Z."/>
            <person name="Huang L."/>
            <person name="Peng D.H."/>
            <person name="Luo Y.B."/>
            <person name="Zou S.Q."/>
            <person name="Chen S.P."/>
            <person name="Lan S."/>
            <person name="Tsai W.C."/>
            <person name="Van de Peer Y."/>
            <person name="Liu Z.J."/>
        </authorList>
    </citation>
    <scope>NUCLEOTIDE SEQUENCE [LARGE SCALE GENOMIC DNA]</scope>
    <source>
        <strain evidence="1">Lor288</strain>
    </source>
</reference>
<proteinExistence type="predicted"/>
<name>A0ABR2MJK2_9ASPA</name>
<keyword evidence="2" id="KW-1185">Reference proteome</keyword>
<dbReference type="Proteomes" id="UP001412067">
    <property type="component" value="Unassembled WGS sequence"/>
</dbReference>